<accession>V9SE14</accession>
<evidence type="ECO:0000313" key="1">
    <source>
        <dbReference type="EMBL" id="AHC54980.1"/>
    </source>
</evidence>
<protein>
    <submittedName>
        <fullName evidence="1">Uncharacterized protein</fullName>
    </submittedName>
</protein>
<proteinExistence type="predicted"/>
<organism evidence="1 2">
    <name type="scientific">Tunisvirus fontaine2</name>
    <dbReference type="NCBI Taxonomy" id="1421067"/>
    <lineage>
        <taxon>Viruses</taxon>
        <taxon>Varidnaviria</taxon>
        <taxon>Bamfordvirae</taxon>
        <taxon>Nucleocytoviricota</taxon>
        <taxon>Megaviricetes</taxon>
        <taxon>Pimascovirales</taxon>
        <taxon>Pimascovirales incertae sedis</taxon>
        <taxon>Marseilleviridae</taxon>
        <taxon>Losannavirus</taxon>
        <taxon>Losannavirus tunisense</taxon>
    </lineage>
</organism>
<name>V9SE14_9VIRU</name>
<keyword evidence="2" id="KW-1185">Reference proteome</keyword>
<reference evidence="1 2" key="1">
    <citation type="journal article" date="2014" name="Arch. Virol.">
        <title>Complete genome sequence of Tunisvirus, a new member of the proposed family Marseilleviridae.</title>
        <authorList>
            <person name="Aherfi S."/>
            <person name="Boughalmi M."/>
            <person name="Pagnier I."/>
            <person name="Fournous G."/>
            <person name="La Scola B."/>
            <person name="Raoult D."/>
            <person name="Colson P."/>
        </authorList>
    </citation>
    <scope>NUCLEOTIDE SEQUENCE [LARGE SCALE GENOMIC DNA]</scope>
    <source>
        <strain evidence="1 2">U484</strain>
    </source>
</reference>
<gene>
    <name evidence="1" type="ORF">TNS_ORF262</name>
</gene>
<dbReference type="Proteomes" id="UP000232615">
    <property type="component" value="Segment"/>
</dbReference>
<sequence length="153" mass="17493">MSCAIRTIGCETAEEAFEFLETEYENAKQKLSEKGLTLLETKQNFRTAKKSLCLCECGKKHNVLLSNLEKKSYSACPLKRNRTGLGSTKEDKIRKLFKERGCEYIGPYVNNKTPTKYVCSCGKEEEVKVHSIKETWKGCRDCSYKSRAEALRK</sequence>
<dbReference type="EMBL" id="KF483846">
    <property type="protein sequence ID" value="AHC54980.1"/>
    <property type="molecule type" value="Genomic_DNA"/>
</dbReference>
<evidence type="ECO:0000313" key="2">
    <source>
        <dbReference type="Proteomes" id="UP000232615"/>
    </source>
</evidence>